<dbReference type="EMBL" id="STGX01000006">
    <property type="protein sequence ID" value="THV29003.1"/>
    <property type="molecule type" value="Genomic_DNA"/>
</dbReference>
<sequence length="62" mass="6924">MSGYERRISVYGERRETIDAHRIAGVLIRLGKAERLRAQGLGLELEPVDPAMGSVQEITRDS</sequence>
<dbReference type="Proteomes" id="UP000305792">
    <property type="component" value="Unassembled WGS sequence"/>
</dbReference>
<organism evidence="1 2">
    <name type="scientific">Glycomyces paridis</name>
    <dbReference type="NCBI Taxonomy" id="2126555"/>
    <lineage>
        <taxon>Bacteria</taxon>
        <taxon>Bacillati</taxon>
        <taxon>Actinomycetota</taxon>
        <taxon>Actinomycetes</taxon>
        <taxon>Glycomycetales</taxon>
        <taxon>Glycomycetaceae</taxon>
        <taxon>Glycomyces</taxon>
    </lineage>
</organism>
<dbReference type="AlphaFoldDB" id="A0A4S8PEZ2"/>
<accession>A0A4S8PEZ2</accession>
<reference evidence="1 2" key="1">
    <citation type="journal article" date="2018" name="Int. J. Syst. Evol. Microbiol.">
        <title>Glycomyces paridis sp. nov., isolated from the medicinal plant Paris polyphylla.</title>
        <authorList>
            <person name="Fang X.M."/>
            <person name="Bai J.L."/>
            <person name="Su J."/>
            <person name="Zhao L.L."/>
            <person name="Liu H.Y."/>
            <person name="Ma B.P."/>
            <person name="Zhang Y.Q."/>
            <person name="Yu L.Y."/>
        </authorList>
    </citation>
    <scope>NUCLEOTIDE SEQUENCE [LARGE SCALE GENOMIC DNA]</scope>
    <source>
        <strain evidence="1 2">CPCC 204357</strain>
    </source>
</reference>
<dbReference type="RefSeq" id="WP_136529497.1">
    <property type="nucleotide sequence ID" value="NZ_STGX01000006.1"/>
</dbReference>
<proteinExistence type="predicted"/>
<comment type="caution">
    <text evidence="1">The sequence shown here is derived from an EMBL/GenBank/DDBJ whole genome shotgun (WGS) entry which is preliminary data.</text>
</comment>
<name>A0A4S8PEZ2_9ACTN</name>
<evidence type="ECO:0000313" key="1">
    <source>
        <dbReference type="EMBL" id="THV29003.1"/>
    </source>
</evidence>
<keyword evidence="2" id="KW-1185">Reference proteome</keyword>
<evidence type="ECO:0000313" key="2">
    <source>
        <dbReference type="Proteomes" id="UP000305792"/>
    </source>
</evidence>
<protein>
    <submittedName>
        <fullName evidence="1">Uncharacterized protein</fullName>
    </submittedName>
</protein>
<gene>
    <name evidence="1" type="ORF">E9998_09635</name>
</gene>